<dbReference type="Proteomes" id="UP000309174">
    <property type="component" value="Unassembled WGS sequence"/>
</dbReference>
<name>A0A5C4JJ92_9ACTN</name>
<dbReference type="RefSeq" id="WP_138643487.1">
    <property type="nucleotide sequence ID" value="NZ_VCKW01000008.1"/>
</dbReference>
<keyword evidence="3" id="KW-1185">Reference proteome</keyword>
<protein>
    <submittedName>
        <fullName evidence="2">Uncharacterized protein</fullName>
    </submittedName>
</protein>
<organism evidence="2 3">
    <name type="scientific">Actinomadura soli</name>
    <dbReference type="NCBI Taxonomy" id="2508997"/>
    <lineage>
        <taxon>Bacteria</taxon>
        <taxon>Bacillati</taxon>
        <taxon>Actinomycetota</taxon>
        <taxon>Actinomycetes</taxon>
        <taxon>Streptosporangiales</taxon>
        <taxon>Thermomonosporaceae</taxon>
        <taxon>Actinomadura</taxon>
    </lineage>
</organism>
<evidence type="ECO:0000313" key="3">
    <source>
        <dbReference type="Proteomes" id="UP000309174"/>
    </source>
</evidence>
<gene>
    <name evidence="2" type="ORF">ETD83_03055</name>
</gene>
<comment type="caution">
    <text evidence="2">The sequence shown here is derived from an EMBL/GenBank/DDBJ whole genome shotgun (WGS) entry which is preliminary data.</text>
</comment>
<feature type="region of interest" description="Disordered" evidence="1">
    <location>
        <begin position="116"/>
        <end position="156"/>
    </location>
</feature>
<feature type="region of interest" description="Disordered" evidence="1">
    <location>
        <begin position="1"/>
        <end position="20"/>
    </location>
</feature>
<feature type="region of interest" description="Disordered" evidence="1">
    <location>
        <begin position="44"/>
        <end position="81"/>
    </location>
</feature>
<evidence type="ECO:0000313" key="2">
    <source>
        <dbReference type="EMBL" id="TMR06870.1"/>
    </source>
</evidence>
<sequence length="156" mass="16844">MPEPHQVPQPPVDGGSPDITGFADALVRRVFTVSMGLHQALARLSTPHVDHRRHRQRPERGGQSARHAGPASADRPVTQAEAERLRQALRQAISELDEMIHDIRAVAFTNAIASQAPTTVGPLDGGTNATAPLSAAGRRNGHADPHLRTQVRRRPP</sequence>
<evidence type="ECO:0000256" key="1">
    <source>
        <dbReference type="SAM" id="MobiDB-lite"/>
    </source>
</evidence>
<dbReference type="EMBL" id="VCKW01000008">
    <property type="protein sequence ID" value="TMR06870.1"/>
    <property type="molecule type" value="Genomic_DNA"/>
</dbReference>
<reference evidence="2 3" key="1">
    <citation type="submission" date="2019-05" db="EMBL/GenBank/DDBJ databases">
        <title>Draft genome sequence of Actinomadura sp. 14C53.</title>
        <authorList>
            <person name="Saricaoglu S."/>
            <person name="Isik K."/>
        </authorList>
    </citation>
    <scope>NUCLEOTIDE SEQUENCE [LARGE SCALE GENOMIC DNA]</scope>
    <source>
        <strain evidence="2 3">14C53</strain>
    </source>
</reference>
<dbReference type="AlphaFoldDB" id="A0A5C4JJ92"/>
<proteinExistence type="predicted"/>
<feature type="compositionally biased region" description="Pro residues" evidence="1">
    <location>
        <begin position="1"/>
        <end position="11"/>
    </location>
</feature>
<accession>A0A5C4JJ92</accession>